<dbReference type="GO" id="GO:0004834">
    <property type="term" value="F:tryptophan synthase activity"/>
    <property type="evidence" value="ECO:0007669"/>
    <property type="project" value="UniProtKB-EC"/>
</dbReference>
<organism evidence="11">
    <name type="scientific">marine metagenome</name>
    <dbReference type="NCBI Taxonomy" id="408172"/>
    <lineage>
        <taxon>unclassified sequences</taxon>
        <taxon>metagenomes</taxon>
        <taxon>ecological metagenomes</taxon>
    </lineage>
</organism>
<dbReference type="InterPro" id="IPR036052">
    <property type="entry name" value="TrpB-like_PALP_sf"/>
</dbReference>
<dbReference type="InterPro" id="IPR023026">
    <property type="entry name" value="Trp_synth_beta/beta-like"/>
</dbReference>
<dbReference type="InterPro" id="IPR006653">
    <property type="entry name" value="Trp_synth_b_CS"/>
</dbReference>
<evidence type="ECO:0000256" key="3">
    <source>
        <dbReference type="ARBA" id="ARBA00012043"/>
    </source>
</evidence>
<keyword evidence="4" id="KW-0028">Amino-acid biosynthesis</keyword>
<keyword evidence="7" id="KW-0057">Aromatic amino acid biosynthesis</keyword>
<accession>A0A383DAW3</accession>
<gene>
    <name evidence="11" type="ORF">METZ01_LOCUS494486</name>
</gene>
<dbReference type="AlphaFoldDB" id="A0A383DAW3"/>
<evidence type="ECO:0000256" key="5">
    <source>
        <dbReference type="ARBA" id="ARBA00022822"/>
    </source>
</evidence>
<evidence type="ECO:0000256" key="8">
    <source>
        <dbReference type="ARBA" id="ARBA00023239"/>
    </source>
</evidence>
<evidence type="ECO:0000259" key="10">
    <source>
        <dbReference type="Pfam" id="PF00291"/>
    </source>
</evidence>
<evidence type="ECO:0000256" key="2">
    <source>
        <dbReference type="ARBA" id="ARBA00004733"/>
    </source>
</evidence>
<dbReference type="PANTHER" id="PTHR48077:SF3">
    <property type="entry name" value="TRYPTOPHAN SYNTHASE"/>
    <property type="match status" value="1"/>
</dbReference>
<dbReference type="Pfam" id="PF00291">
    <property type="entry name" value="PALP"/>
    <property type="match status" value="1"/>
</dbReference>
<evidence type="ECO:0000313" key="11">
    <source>
        <dbReference type="EMBL" id="SVE41632.1"/>
    </source>
</evidence>
<evidence type="ECO:0000256" key="4">
    <source>
        <dbReference type="ARBA" id="ARBA00022605"/>
    </source>
</evidence>
<dbReference type="EMBL" id="UINC01215777">
    <property type="protein sequence ID" value="SVE41632.1"/>
    <property type="molecule type" value="Genomic_DNA"/>
</dbReference>
<evidence type="ECO:0000256" key="9">
    <source>
        <dbReference type="ARBA" id="ARBA00049047"/>
    </source>
</evidence>
<evidence type="ECO:0000256" key="1">
    <source>
        <dbReference type="ARBA" id="ARBA00001933"/>
    </source>
</evidence>
<evidence type="ECO:0000256" key="7">
    <source>
        <dbReference type="ARBA" id="ARBA00023141"/>
    </source>
</evidence>
<evidence type="ECO:0000256" key="6">
    <source>
        <dbReference type="ARBA" id="ARBA00022898"/>
    </source>
</evidence>
<keyword evidence="8" id="KW-0456">Lyase</keyword>
<keyword evidence="5" id="KW-0822">Tryptophan biosynthesis</keyword>
<dbReference type="EC" id="4.2.1.20" evidence="3"/>
<dbReference type="SUPFAM" id="SSF53686">
    <property type="entry name" value="Tryptophan synthase beta subunit-like PLP-dependent enzymes"/>
    <property type="match status" value="1"/>
</dbReference>
<comment type="cofactor">
    <cofactor evidence="1">
        <name>pyridoxal 5'-phosphate</name>
        <dbReference type="ChEBI" id="CHEBI:597326"/>
    </cofactor>
</comment>
<proteinExistence type="predicted"/>
<comment type="catalytic activity">
    <reaction evidence="9">
        <text>(1S,2R)-1-C-(indol-3-yl)glycerol 3-phosphate + L-serine = D-glyceraldehyde 3-phosphate + L-tryptophan + H2O</text>
        <dbReference type="Rhea" id="RHEA:10532"/>
        <dbReference type="ChEBI" id="CHEBI:15377"/>
        <dbReference type="ChEBI" id="CHEBI:33384"/>
        <dbReference type="ChEBI" id="CHEBI:57912"/>
        <dbReference type="ChEBI" id="CHEBI:58866"/>
        <dbReference type="ChEBI" id="CHEBI:59776"/>
        <dbReference type="EC" id="4.2.1.20"/>
    </reaction>
</comment>
<dbReference type="InterPro" id="IPR001926">
    <property type="entry name" value="TrpB-like_PALP"/>
</dbReference>
<reference evidence="11" key="1">
    <citation type="submission" date="2018-05" db="EMBL/GenBank/DDBJ databases">
        <authorList>
            <person name="Lanie J.A."/>
            <person name="Ng W.-L."/>
            <person name="Kazmierczak K.M."/>
            <person name="Andrzejewski T.M."/>
            <person name="Davidsen T.M."/>
            <person name="Wayne K.J."/>
            <person name="Tettelin H."/>
            <person name="Glass J.I."/>
            <person name="Rusch D."/>
            <person name="Podicherti R."/>
            <person name="Tsui H.-C.T."/>
            <person name="Winkler M.E."/>
        </authorList>
    </citation>
    <scope>NUCLEOTIDE SEQUENCE</scope>
</reference>
<dbReference type="PANTHER" id="PTHR48077">
    <property type="entry name" value="TRYPTOPHAN SYNTHASE-RELATED"/>
    <property type="match status" value="1"/>
</dbReference>
<dbReference type="GO" id="GO:0005737">
    <property type="term" value="C:cytoplasm"/>
    <property type="evidence" value="ECO:0007669"/>
    <property type="project" value="TreeGrafter"/>
</dbReference>
<sequence length="155" mass="17358">MSQDPLKNSLKNGPNEKGYYGEFGSRYAPEILMPSLIELEKAFNSAINDKKFIEEFEFYLKEWVGRPNPLYFAEELTKKIGGAKIYLKSDHLNHLGAHKINSALFQILLARYMGKTKVLCETGAGAHLIATAAACAKFNFPCDGYMGKDDIIKQS</sequence>
<dbReference type="Gene3D" id="3.40.50.1100">
    <property type="match status" value="2"/>
</dbReference>
<dbReference type="PROSITE" id="PS00168">
    <property type="entry name" value="TRP_SYNTHASE_BETA"/>
    <property type="match status" value="1"/>
</dbReference>
<comment type="pathway">
    <text evidence="2">Amino-acid biosynthesis; L-tryptophan biosynthesis; L-tryptophan from chorismate: step 5/5.</text>
</comment>
<keyword evidence="6" id="KW-0663">Pyridoxal phosphate</keyword>
<protein>
    <recommendedName>
        <fullName evidence="3">tryptophan synthase</fullName>
        <ecNumber evidence="3">4.2.1.20</ecNumber>
    </recommendedName>
</protein>
<feature type="domain" description="Tryptophan synthase beta chain-like PALP" evidence="10">
    <location>
        <begin position="66"/>
        <end position="149"/>
    </location>
</feature>
<feature type="non-terminal residue" evidence="11">
    <location>
        <position position="155"/>
    </location>
</feature>
<name>A0A383DAW3_9ZZZZ</name>